<dbReference type="PANTHER" id="PTHR43280:SF30">
    <property type="entry name" value="MMSAB OPERON REGULATORY PROTEIN"/>
    <property type="match status" value="1"/>
</dbReference>
<dbReference type="PROSITE" id="PS00041">
    <property type="entry name" value="HTH_ARAC_FAMILY_1"/>
    <property type="match status" value="1"/>
</dbReference>
<dbReference type="InterPro" id="IPR020449">
    <property type="entry name" value="Tscrpt_reg_AraC-type_HTH"/>
</dbReference>
<keyword evidence="6" id="KW-1185">Reference proteome</keyword>
<evidence type="ECO:0000259" key="4">
    <source>
        <dbReference type="PROSITE" id="PS01124"/>
    </source>
</evidence>
<dbReference type="OrthoDB" id="9813413at2"/>
<keyword evidence="2 5" id="KW-0238">DNA-binding</keyword>
<dbReference type="InterPro" id="IPR037923">
    <property type="entry name" value="HTH-like"/>
</dbReference>
<evidence type="ECO:0000313" key="5">
    <source>
        <dbReference type="EMBL" id="SDN06212.1"/>
    </source>
</evidence>
<dbReference type="CDD" id="cd06986">
    <property type="entry name" value="cupin_MmsR-like_N"/>
    <property type="match status" value="1"/>
</dbReference>
<dbReference type="Gene3D" id="1.10.10.60">
    <property type="entry name" value="Homeodomain-like"/>
    <property type="match status" value="2"/>
</dbReference>
<proteinExistence type="predicted"/>
<dbReference type="PROSITE" id="PS01124">
    <property type="entry name" value="HTH_ARAC_FAMILY_2"/>
    <property type="match status" value="1"/>
</dbReference>
<dbReference type="Pfam" id="PF12833">
    <property type="entry name" value="HTH_18"/>
    <property type="match status" value="1"/>
</dbReference>
<dbReference type="PRINTS" id="PR00032">
    <property type="entry name" value="HTHARAC"/>
</dbReference>
<dbReference type="STRING" id="563176.SAMN04488090_4888"/>
<sequence length="303" mass="35535">MTATTGNVRRRDGFEGEKLISLPPGIWPELIQKNPVLFQLYISHIGYFPRAQFHYRERRNGCEDNILIYCLQGKGHFLVDGKKFEVTANQYLLMPATDKYMRYWADHDDPWTIYWIHFTGRDIGSFNQSLQLNLHRGPVSFPYNEKALETWQEIYQTLEMGYSLENLARASLQLYTFVAYFVFPERQPENSVPRKADIVLDTITYMRAHLDRKLSVEEMAFQHQLSCSHFSMLFRKGTGMPPLDYFTHLKMQKACQLIYAGALKIKDIALALGYDDPYYFSRVFRKNMGQSPEQYRLTSRKVG</sequence>
<dbReference type="InterPro" id="IPR018060">
    <property type="entry name" value="HTH_AraC"/>
</dbReference>
<dbReference type="SUPFAM" id="SSF46689">
    <property type="entry name" value="Homeodomain-like"/>
    <property type="match status" value="2"/>
</dbReference>
<evidence type="ECO:0000256" key="1">
    <source>
        <dbReference type="ARBA" id="ARBA00023015"/>
    </source>
</evidence>
<dbReference type="AlphaFoldDB" id="A0A1G9YAX0"/>
<name>A0A1G9YAX0_9BACT</name>
<dbReference type="PANTHER" id="PTHR43280">
    <property type="entry name" value="ARAC-FAMILY TRANSCRIPTIONAL REGULATOR"/>
    <property type="match status" value="1"/>
</dbReference>
<dbReference type="InterPro" id="IPR003313">
    <property type="entry name" value="AraC-bd"/>
</dbReference>
<dbReference type="Gene3D" id="2.60.120.280">
    <property type="entry name" value="Regulatory protein AraC"/>
    <property type="match status" value="1"/>
</dbReference>
<evidence type="ECO:0000313" key="6">
    <source>
        <dbReference type="Proteomes" id="UP000198901"/>
    </source>
</evidence>
<dbReference type="RefSeq" id="WP_093208943.1">
    <property type="nucleotide sequence ID" value="NZ_FNGS01000012.1"/>
</dbReference>
<reference evidence="5 6" key="1">
    <citation type="submission" date="2016-10" db="EMBL/GenBank/DDBJ databases">
        <authorList>
            <person name="de Groot N.N."/>
        </authorList>
    </citation>
    <scope>NUCLEOTIDE SEQUENCE [LARGE SCALE GENOMIC DNA]</scope>
    <source>
        <strain evidence="5 6">DSM 21668</strain>
    </source>
</reference>
<evidence type="ECO:0000256" key="3">
    <source>
        <dbReference type="ARBA" id="ARBA00023163"/>
    </source>
</evidence>
<dbReference type="SMART" id="SM00342">
    <property type="entry name" value="HTH_ARAC"/>
    <property type="match status" value="1"/>
</dbReference>
<dbReference type="InterPro" id="IPR018062">
    <property type="entry name" value="HTH_AraC-typ_CS"/>
</dbReference>
<accession>A0A1G9YAX0</accession>
<keyword evidence="1" id="KW-0805">Transcription regulation</keyword>
<dbReference type="Pfam" id="PF02311">
    <property type="entry name" value="AraC_binding"/>
    <property type="match status" value="1"/>
</dbReference>
<keyword evidence="3" id="KW-0804">Transcription</keyword>
<evidence type="ECO:0000256" key="2">
    <source>
        <dbReference type="ARBA" id="ARBA00023125"/>
    </source>
</evidence>
<feature type="domain" description="HTH araC/xylS-type" evidence="4">
    <location>
        <begin position="200"/>
        <end position="298"/>
    </location>
</feature>
<dbReference type="EMBL" id="FNGS01000012">
    <property type="protein sequence ID" value="SDN06212.1"/>
    <property type="molecule type" value="Genomic_DNA"/>
</dbReference>
<dbReference type="InterPro" id="IPR009057">
    <property type="entry name" value="Homeodomain-like_sf"/>
</dbReference>
<protein>
    <submittedName>
        <fullName evidence="5">AraC-type DNA-binding protein</fullName>
    </submittedName>
</protein>
<dbReference type="Proteomes" id="UP000198901">
    <property type="component" value="Unassembled WGS sequence"/>
</dbReference>
<dbReference type="GO" id="GO:0003700">
    <property type="term" value="F:DNA-binding transcription factor activity"/>
    <property type="evidence" value="ECO:0007669"/>
    <property type="project" value="InterPro"/>
</dbReference>
<gene>
    <name evidence="5" type="ORF">SAMN04488090_4888</name>
</gene>
<dbReference type="SUPFAM" id="SSF51215">
    <property type="entry name" value="Regulatory protein AraC"/>
    <property type="match status" value="1"/>
</dbReference>
<organism evidence="5 6">
    <name type="scientific">Siphonobacter aquaeclarae</name>
    <dbReference type="NCBI Taxonomy" id="563176"/>
    <lineage>
        <taxon>Bacteria</taxon>
        <taxon>Pseudomonadati</taxon>
        <taxon>Bacteroidota</taxon>
        <taxon>Cytophagia</taxon>
        <taxon>Cytophagales</taxon>
        <taxon>Cytophagaceae</taxon>
        <taxon>Siphonobacter</taxon>
    </lineage>
</organism>
<dbReference type="GO" id="GO:0043565">
    <property type="term" value="F:sequence-specific DNA binding"/>
    <property type="evidence" value="ECO:0007669"/>
    <property type="project" value="InterPro"/>
</dbReference>